<proteinExistence type="predicted"/>
<reference evidence="2" key="1">
    <citation type="submission" date="2017-09" db="EMBL/GenBank/DDBJ databases">
        <title>Depth-based differentiation of microbial function through sediment-hosted aquifers and enrichment of novel symbionts in the deep terrestrial subsurface.</title>
        <authorList>
            <person name="Probst A.J."/>
            <person name="Ladd B."/>
            <person name="Jarett J.K."/>
            <person name="Geller-Mcgrath D.E."/>
            <person name="Sieber C.M.K."/>
            <person name="Emerson J.B."/>
            <person name="Anantharaman K."/>
            <person name="Thomas B.C."/>
            <person name="Malmstrom R."/>
            <person name="Stieglmeier M."/>
            <person name="Klingl A."/>
            <person name="Woyke T."/>
            <person name="Ryan C.M."/>
            <person name="Banfield J.F."/>
        </authorList>
    </citation>
    <scope>NUCLEOTIDE SEQUENCE [LARGE SCALE GENOMIC DNA]</scope>
</reference>
<sequence length="652" mass="73619">MVHFFYLVSNNPPLTIKFDHPTQGEVYEVGVDKPIVWDVYKGNEPAPDYELAKINSFNIFCDPDGKGYKVYIAKPVLKADVTASDKYAYNWKPCVTGNSVKIKIEGITNDQPGRIIAKGESSAFKVQIGAVSITPGFNFGNDPGFSWHNIKSRIDILNGLFKASPPFDELIQAETVQTLENGNYFNLKTMDDKRNFLNSNITDSSIRNAIINIESNNNWNINTTNVPELSNGSSVDYSDSMIDLAAQYANKLDWYNKKARINCPNNQKPFLEKTCWDGNGLNFIYSNYFSYLAEENKSKIKFDDEITLLERMYNETAGFNLIQQDPINDTDQGTINAYKLFFGDSPIWLAALSFVPAERLLLPVARAGQLLCRVGDGVAKGLTLGLKRKTNRIALLLHEINLPSLGTFNININEIARHSWLSAKTIKGIVNDYAIILDDWVGDDLFSRWMTKEEAIIALKDNTFIDGWRQFNLFINDKYMCFKASGYCTWSGSIHIHDTIYGMIDSAGTYHHEMGHYISNPIDEVDGWLHYSKPLNEGHTEFLTQQLAKRTGKPVSWLSKSYGKEVSLTQDIFDTLQAKNRALGLPSATDDILQIMGDGYFRDGIDVYLDYQLDPYTPDASSVFGTIVNFTDAGDYRGASNYLKSIRTYMNW</sequence>
<organism evidence="1 2">
    <name type="scientific">Candidatus Berkelbacteria bacterium CG10_big_fil_rev_8_21_14_0_10_43_14</name>
    <dbReference type="NCBI Taxonomy" id="1974515"/>
    <lineage>
        <taxon>Bacteria</taxon>
        <taxon>Candidatus Berkelbacteria</taxon>
    </lineage>
</organism>
<evidence type="ECO:0000313" key="1">
    <source>
        <dbReference type="EMBL" id="PIS07240.1"/>
    </source>
</evidence>
<dbReference type="Proteomes" id="UP000231162">
    <property type="component" value="Unassembled WGS sequence"/>
</dbReference>
<evidence type="ECO:0000313" key="2">
    <source>
        <dbReference type="Proteomes" id="UP000231162"/>
    </source>
</evidence>
<accession>A0A2M6RB49</accession>
<protein>
    <submittedName>
        <fullName evidence="1">Uncharacterized protein</fullName>
    </submittedName>
</protein>
<comment type="caution">
    <text evidence="1">The sequence shown here is derived from an EMBL/GenBank/DDBJ whole genome shotgun (WGS) entry which is preliminary data.</text>
</comment>
<dbReference type="AlphaFoldDB" id="A0A2M6RB49"/>
<name>A0A2M6RB49_9BACT</name>
<dbReference type="EMBL" id="PEZX01000006">
    <property type="protein sequence ID" value="PIS07240.1"/>
    <property type="molecule type" value="Genomic_DNA"/>
</dbReference>
<gene>
    <name evidence="1" type="ORF">COT79_00325</name>
</gene>